<organism evidence="3 4">
    <name type="scientific">Lentinus tigrinus ALCF2SS1-6</name>
    <dbReference type="NCBI Taxonomy" id="1328759"/>
    <lineage>
        <taxon>Eukaryota</taxon>
        <taxon>Fungi</taxon>
        <taxon>Dikarya</taxon>
        <taxon>Basidiomycota</taxon>
        <taxon>Agaricomycotina</taxon>
        <taxon>Agaricomycetes</taxon>
        <taxon>Polyporales</taxon>
        <taxon>Polyporaceae</taxon>
        <taxon>Lentinus</taxon>
    </lineage>
</organism>
<proteinExistence type="predicted"/>
<dbReference type="AlphaFoldDB" id="A0A5C2SPT9"/>
<protein>
    <submittedName>
        <fullName evidence="3">Uncharacterized protein</fullName>
    </submittedName>
</protein>
<evidence type="ECO:0000313" key="4">
    <source>
        <dbReference type="Proteomes" id="UP000313359"/>
    </source>
</evidence>
<keyword evidence="2" id="KW-1133">Transmembrane helix</keyword>
<feature type="transmembrane region" description="Helical" evidence="2">
    <location>
        <begin position="20"/>
        <end position="42"/>
    </location>
</feature>
<feature type="transmembrane region" description="Helical" evidence="2">
    <location>
        <begin position="168"/>
        <end position="187"/>
    </location>
</feature>
<keyword evidence="4" id="KW-1185">Reference proteome</keyword>
<feature type="region of interest" description="Disordered" evidence="1">
    <location>
        <begin position="444"/>
        <end position="513"/>
    </location>
</feature>
<accession>A0A5C2SPT9</accession>
<evidence type="ECO:0000256" key="1">
    <source>
        <dbReference type="SAM" id="MobiDB-lite"/>
    </source>
</evidence>
<dbReference type="EMBL" id="ML122251">
    <property type="protein sequence ID" value="RPD65812.1"/>
    <property type="molecule type" value="Genomic_DNA"/>
</dbReference>
<sequence>MPVIPTDHIPLRDSSLNLDISGVAGFFGGDVAVSAMGTVSLYEGRKWFGWYNSPGSYEIAKRYGRLAQHRLWSGLYPGVTDNPAVLFELDGKVGPRYRAVHSGTSMDQTGHLAYLLCQECKDRTKQDWDGEEGARKTFPIDVSIVYLHRVPPKELSPRDRQVHVTNRLSFLPILTSAAACLICAFVADWFCCSMIGFGMFCSGVSCWVIGSGEFKFTHPEPAAGAPVGDGYLMDNEQVVILRGAEGAVNPITRGRFSLQYDSHPRYHNIGWSSVLLTIQFLLQLLVVPQGTIFGQVMFLASLAASWLYNSFLSSLDKEIIQRRILVNDILAKPALHKYRLGTRTAMAVFVMLVLSSSESMDRRSLRKLLDDLLPNDTDAWCRWKYTVVKEIALRSKDREPNFQLRESTAREADEKLLKNLYGDAQSAYEAFKAYTIEEERRKQQFVRDGQSDMHGHSTDELDEKVRADEDANEKPERDMDPSPTLGYTSDPAAERTGDSLRPESAGGWSSASTYETRVGGLDCNWHGTCNPTEANWHGSCY</sequence>
<dbReference type="OrthoDB" id="2751919at2759"/>
<keyword evidence="2" id="KW-0812">Transmembrane</keyword>
<feature type="compositionally biased region" description="Basic and acidic residues" evidence="1">
    <location>
        <begin position="449"/>
        <end position="480"/>
    </location>
</feature>
<dbReference type="Proteomes" id="UP000313359">
    <property type="component" value="Unassembled WGS sequence"/>
</dbReference>
<gene>
    <name evidence="3" type="ORF">L227DRAFT_569762</name>
</gene>
<dbReference type="STRING" id="1328759.A0A5C2SPT9"/>
<keyword evidence="2" id="KW-0472">Membrane</keyword>
<evidence type="ECO:0000313" key="3">
    <source>
        <dbReference type="EMBL" id="RPD65812.1"/>
    </source>
</evidence>
<name>A0A5C2SPT9_9APHY</name>
<evidence type="ECO:0000256" key="2">
    <source>
        <dbReference type="SAM" id="Phobius"/>
    </source>
</evidence>
<feature type="compositionally biased region" description="Basic and acidic residues" evidence="1">
    <location>
        <begin position="492"/>
        <end position="501"/>
    </location>
</feature>
<reference evidence="3" key="1">
    <citation type="journal article" date="2018" name="Genome Biol. Evol.">
        <title>Genomics and development of Lentinus tigrinus, a white-rot wood-decaying mushroom with dimorphic fruiting bodies.</title>
        <authorList>
            <person name="Wu B."/>
            <person name="Xu Z."/>
            <person name="Knudson A."/>
            <person name="Carlson A."/>
            <person name="Chen N."/>
            <person name="Kovaka S."/>
            <person name="LaButti K."/>
            <person name="Lipzen A."/>
            <person name="Pennachio C."/>
            <person name="Riley R."/>
            <person name="Schakwitz W."/>
            <person name="Umezawa K."/>
            <person name="Ohm R.A."/>
            <person name="Grigoriev I.V."/>
            <person name="Nagy L.G."/>
            <person name="Gibbons J."/>
            <person name="Hibbett D."/>
        </authorList>
    </citation>
    <scope>NUCLEOTIDE SEQUENCE [LARGE SCALE GENOMIC DNA]</scope>
    <source>
        <strain evidence="3">ALCF2SS1-6</strain>
    </source>
</reference>